<dbReference type="Proteomes" id="UP001055219">
    <property type="component" value="Unassembled WGS sequence"/>
</dbReference>
<dbReference type="InterPro" id="IPR001650">
    <property type="entry name" value="Helicase_C-like"/>
</dbReference>
<dbReference type="SMART" id="SM00490">
    <property type="entry name" value="HELICc"/>
    <property type="match status" value="1"/>
</dbReference>
<evidence type="ECO:0000256" key="1">
    <source>
        <dbReference type="ARBA" id="ARBA00022741"/>
    </source>
</evidence>
<keyword evidence="2" id="KW-0378">Hydrolase</keyword>
<dbReference type="Pfam" id="PF00271">
    <property type="entry name" value="Helicase_C"/>
    <property type="match status" value="1"/>
</dbReference>
<protein>
    <submittedName>
        <fullName evidence="8">Helicase-like protein</fullName>
    </submittedName>
</protein>
<dbReference type="PANTHER" id="PTHR44533:SF4">
    <property type="entry name" value="DEAD_H RNA HELICASE, PUTATIVE-RELATED"/>
    <property type="match status" value="1"/>
</dbReference>
<dbReference type="Pfam" id="PF26076">
    <property type="entry name" value="WHD_DDX60"/>
    <property type="match status" value="1"/>
</dbReference>
<dbReference type="Pfam" id="PF00270">
    <property type="entry name" value="DEAD"/>
    <property type="match status" value="1"/>
</dbReference>
<dbReference type="GO" id="GO:0004386">
    <property type="term" value="F:helicase activity"/>
    <property type="evidence" value="ECO:0007669"/>
    <property type="project" value="UniProtKB-KW"/>
</dbReference>
<dbReference type="InterPro" id="IPR052431">
    <property type="entry name" value="SKI2_subfamily_helicases"/>
</dbReference>
<dbReference type="SMART" id="SM00487">
    <property type="entry name" value="DEXDc"/>
    <property type="match status" value="1"/>
</dbReference>
<evidence type="ECO:0000313" key="8">
    <source>
        <dbReference type="EMBL" id="KAI6784470.1"/>
    </source>
</evidence>
<comment type="caution">
    <text evidence="8">The sequence shown here is derived from an EMBL/GenBank/DDBJ whole genome shotgun (WGS) entry which is preliminary data.</text>
</comment>
<dbReference type="FunFam" id="3.40.50.300:FF:001039">
    <property type="entry name" value="ATP-dependent RNA helicase DDX60"/>
    <property type="match status" value="1"/>
</dbReference>
<dbReference type="GeneID" id="75832993"/>
<feature type="region of interest" description="Disordered" evidence="5">
    <location>
        <begin position="1705"/>
        <end position="1745"/>
    </location>
</feature>
<dbReference type="InterPro" id="IPR014001">
    <property type="entry name" value="Helicase_ATP-bd"/>
</dbReference>
<feature type="region of interest" description="Disordered" evidence="5">
    <location>
        <begin position="501"/>
        <end position="551"/>
    </location>
</feature>
<proteinExistence type="predicted"/>
<evidence type="ECO:0000256" key="5">
    <source>
        <dbReference type="SAM" id="MobiDB-lite"/>
    </source>
</evidence>
<dbReference type="GO" id="GO:0016787">
    <property type="term" value="F:hydrolase activity"/>
    <property type="evidence" value="ECO:0007669"/>
    <property type="project" value="UniProtKB-KW"/>
</dbReference>
<dbReference type="PROSITE" id="PS51194">
    <property type="entry name" value="HELICASE_CTER"/>
    <property type="match status" value="1"/>
</dbReference>
<feature type="domain" description="Helicase ATP-binding" evidence="6">
    <location>
        <begin position="745"/>
        <end position="919"/>
    </location>
</feature>
<reference evidence="8" key="1">
    <citation type="journal article" date="2021" name="J Fungi (Basel)">
        <title>Genomic and Metabolomic Analyses of the Marine Fungus Emericellopsis cladophorae: Insights into Saltwater Adaptability Mechanisms and Its Biosynthetic Potential.</title>
        <authorList>
            <person name="Goncalves M.F.M."/>
            <person name="Hilario S."/>
            <person name="Van de Peer Y."/>
            <person name="Esteves A.C."/>
            <person name="Alves A."/>
        </authorList>
    </citation>
    <scope>NUCLEOTIDE SEQUENCE</scope>
    <source>
        <strain evidence="8">MUM 19.33</strain>
    </source>
</reference>
<keyword evidence="3 8" id="KW-0347">Helicase</keyword>
<dbReference type="EMBL" id="JAGIXG020000004">
    <property type="protein sequence ID" value="KAI6784470.1"/>
    <property type="molecule type" value="Genomic_DNA"/>
</dbReference>
<evidence type="ECO:0000259" key="6">
    <source>
        <dbReference type="PROSITE" id="PS51192"/>
    </source>
</evidence>
<dbReference type="PROSITE" id="PS51192">
    <property type="entry name" value="HELICASE_ATP_BIND_1"/>
    <property type="match status" value="1"/>
</dbReference>
<evidence type="ECO:0000256" key="4">
    <source>
        <dbReference type="ARBA" id="ARBA00022840"/>
    </source>
</evidence>
<evidence type="ECO:0000313" key="9">
    <source>
        <dbReference type="Proteomes" id="UP001055219"/>
    </source>
</evidence>
<dbReference type="GO" id="GO:0003676">
    <property type="term" value="F:nucleic acid binding"/>
    <property type="evidence" value="ECO:0007669"/>
    <property type="project" value="InterPro"/>
</dbReference>
<dbReference type="InterPro" id="IPR059032">
    <property type="entry name" value="WHD_DDX60"/>
</dbReference>
<dbReference type="Pfam" id="PF23002">
    <property type="entry name" value="PIN-like_DDX60"/>
    <property type="match status" value="1"/>
</dbReference>
<dbReference type="InterPro" id="IPR027417">
    <property type="entry name" value="P-loop_NTPase"/>
</dbReference>
<feature type="region of interest" description="Disordered" evidence="5">
    <location>
        <begin position="1146"/>
        <end position="1170"/>
    </location>
</feature>
<dbReference type="InterPro" id="IPR011545">
    <property type="entry name" value="DEAD/DEAH_box_helicase_dom"/>
</dbReference>
<organism evidence="8 9">
    <name type="scientific">Emericellopsis cladophorae</name>
    <dbReference type="NCBI Taxonomy" id="2686198"/>
    <lineage>
        <taxon>Eukaryota</taxon>
        <taxon>Fungi</taxon>
        <taxon>Dikarya</taxon>
        <taxon>Ascomycota</taxon>
        <taxon>Pezizomycotina</taxon>
        <taxon>Sordariomycetes</taxon>
        <taxon>Hypocreomycetidae</taxon>
        <taxon>Hypocreales</taxon>
        <taxon>Bionectriaceae</taxon>
        <taxon>Emericellopsis</taxon>
    </lineage>
</organism>
<feature type="compositionally biased region" description="Acidic residues" evidence="5">
    <location>
        <begin position="1706"/>
        <end position="1719"/>
    </location>
</feature>
<dbReference type="GO" id="GO:0005737">
    <property type="term" value="C:cytoplasm"/>
    <property type="evidence" value="ECO:0007669"/>
    <property type="project" value="TreeGrafter"/>
</dbReference>
<keyword evidence="1" id="KW-0547">Nucleotide-binding</keyword>
<dbReference type="GO" id="GO:0005524">
    <property type="term" value="F:ATP binding"/>
    <property type="evidence" value="ECO:0007669"/>
    <property type="project" value="UniProtKB-KW"/>
</dbReference>
<accession>A0A9P9Y7L1</accession>
<keyword evidence="9" id="KW-1185">Reference proteome</keyword>
<name>A0A9P9Y7L1_9HYPO</name>
<evidence type="ECO:0000259" key="7">
    <source>
        <dbReference type="PROSITE" id="PS51194"/>
    </source>
</evidence>
<dbReference type="SUPFAM" id="SSF52540">
    <property type="entry name" value="P-loop containing nucleoside triphosphate hydrolases"/>
    <property type="match status" value="2"/>
</dbReference>
<dbReference type="InterPro" id="IPR055124">
    <property type="entry name" value="PIN-like_DDX60"/>
</dbReference>
<evidence type="ECO:0000256" key="2">
    <source>
        <dbReference type="ARBA" id="ARBA00022801"/>
    </source>
</evidence>
<reference evidence="8" key="2">
    <citation type="submission" date="2022-07" db="EMBL/GenBank/DDBJ databases">
        <authorList>
            <person name="Goncalves M.F.M."/>
            <person name="Hilario S."/>
            <person name="Van De Peer Y."/>
            <person name="Esteves A.C."/>
            <person name="Alves A."/>
        </authorList>
    </citation>
    <scope>NUCLEOTIDE SEQUENCE</scope>
    <source>
        <strain evidence="8">MUM 19.33</strain>
    </source>
</reference>
<sequence>MASSDVQERQQLLNWYANLRPDTLDIVGEFAGRELFLVHGESLIRHCLTDSKVDYNNGFQLLHAIFAVEQFLDNLAKRGCNFDILFFSEYNHLCLPDGCSPANAWKYQLTRSILIRHLSRSVPEAPDSVRPSVLEFEDFEDSDFLEYMRSRAIHFALCHDGEDASEENASLLRHFIHEFISRNKNVAVMNAVEWKSSKIFAPLISGTEGGMKDFEYDPSVPDLFQVSEAGQVSFDNLEEEFDSSPLEEATSSLRASVSVAICQAIRESTEDEDQAEVDERIKAILLHTAMLETSSLQDRLCPEPKAPNTAQEKEDRGFLREFGEAAHLMIEEEHNLIPEADDDDEDLEWDMFDLIDGRIFYDFVQRLRKSESFPPKVVELGMVLIKAALGDNAGAAPATSEPLDLSTLQIAAPAATAFSNPVFDPFLKGISLEAALEQRDDTAKVVFEDLASWHNSKRIPVVVKREPAKVDPKAMRRNQRMERDMVAYSASLTNSRGKLIDPETIVANPKKTTAAGKQEKPKANGAQNGPKGGGKKGGKKGGPPQKGGRAAALAAVQDVQKRKAEARTTTVVHHWSEMCAEFENDPDLISRYLKADKFAYDKSSKDDAAALGSEIELYMCHILGKIWRDIRVRISDGPKGFYLMAMIFNWLQQCTKRPSTPAVNANITKLIDVTGMPQLPLNMGSQPQDLSFKFDFKAFKPVKEIVKDYQDLQLEFGGPYMDRRFDPQPDDRVRFDPDAWQREVLDSIDAKRSLLVIAPTSAGKTFISFYAMKQVLEESDDGVIVYVAPTKALVNQIAAEINAQFSKKYDAKGAKSVWAIYTKDARVHNPTGCQILVTVPEILQIMLLNPNNAVGTNPWSKRVKRIIFDEVHSIGQAEDGVIWEQLLLQAPCPIIALSATVGNPEEFKDWLALSQSKKGYKMDLVVHKVRYSELRKFIYEPTNDEVEFKGLKKSQRLPVPGLDEGNTKSENLRFLHPLVAMNDRNRGALGDMSFESRDCFTLYNQLKDILPSKTLKALGIKSPKETFPDVIAKSDVIKWEDQLKAALRKGMEEGVLDFEKLRSKFDTGNSDARKITSHIDSLFSLAYDLHQQNALPALAFNYDRGTCERAGEQVLKELLAKENAYKETSSEWKSTMRKYDEWVKNKERSTKDPAKGKDEVPSKRVKGEDGDANRMDKLAIIKNEANAEVSKWESFDPNAPLEQYSFADHSRLQRSEFDEMLRKLEWEKLSPWLTDALHRGIGIHHDGLNRRYRQTVEILFRKGFLRLAVATGTLALGINMPCKTVIFTGDSTALTAQNYRQASGRAGRRGFDLLGNVVFNGIPRERVYEIMSSRLPDLKGQLPVTTSLILRLCTLLDGTKNSEYAVDAVKSLLSQTHLYLGGPEAEESLKHHLRFSIEYLRRQKLLSETGAPLNFANMIGHLHFTEHAAFAFHALLKGGYFHRLCADIDKNPDKVMLEMMLVLSHVFNRLQVRKTEDFSAAHGKSSSLIFLPRLPEQAEKLLMDHNADTLATYKDYVRSFISHQLQDKPDRVLPFTKTAVGEEKPSVGNVFGGSKPSIRSPFIALSGHDDGIDSIPELCATARGDVFLEKSVIPYLPIWPHDTPLKLNAYLYDFFKHGSMELLIEENHIKRSEVWYHLKDFTFTLAAIIKSLEGIIRGEDTGEDMIDLQQVGENIDETKQLQMEDDREKSQKNAQVKKVKAKLQDDWDDDLEEEEDDNTDAATDATGLDAERKNQDRPAWQQEGGGLLKVLQAFGKLREEFDTKFKKTWA</sequence>
<gene>
    <name evidence="8" type="ORF">J7T54_006515</name>
</gene>
<feature type="domain" description="Helicase C-terminal" evidence="7">
    <location>
        <begin position="1200"/>
        <end position="1350"/>
    </location>
</feature>
<dbReference type="PANTHER" id="PTHR44533">
    <property type="entry name" value="DEAD/H RNA HELICASE, PUTATIVE-RELATED"/>
    <property type="match status" value="1"/>
</dbReference>
<dbReference type="Gene3D" id="3.40.50.300">
    <property type="entry name" value="P-loop containing nucleotide triphosphate hydrolases"/>
    <property type="match status" value="2"/>
</dbReference>
<keyword evidence="4" id="KW-0067">ATP-binding</keyword>
<evidence type="ECO:0000256" key="3">
    <source>
        <dbReference type="ARBA" id="ARBA00022806"/>
    </source>
</evidence>
<dbReference type="OrthoDB" id="2320933at2759"/>
<dbReference type="RefSeq" id="XP_051365326.1">
    <property type="nucleotide sequence ID" value="XM_051502954.1"/>
</dbReference>